<name>A0AAX1JEW7_9MYCO</name>
<dbReference type="InterPro" id="IPR051209">
    <property type="entry name" value="FAD-bind_Monooxygenase_sf"/>
</dbReference>
<reference evidence="5" key="2">
    <citation type="submission" date="2020-02" db="EMBL/GenBank/DDBJ databases">
        <authorList>
            <person name="Matsumoto Y."/>
            <person name="Kinjo T."/>
            <person name="Motooka D."/>
            <person name="Nabeya D."/>
            <person name="Jung N."/>
            <person name="Uechi K."/>
            <person name="Horii T."/>
            <person name="Iida T."/>
            <person name="Fujita J."/>
            <person name="Nakamura S."/>
        </authorList>
    </citation>
    <scope>NUCLEOTIDE SEQUENCE</scope>
    <source>
        <strain evidence="5">JCM 13573</strain>
    </source>
</reference>
<dbReference type="PANTHER" id="PTHR42877:SF4">
    <property type="entry name" value="FAD_NAD(P)-BINDING DOMAIN-CONTAINING PROTEIN-RELATED"/>
    <property type="match status" value="1"/>
</dbReference>
<keyword evidence="5" id="KW-0503">Monooxygenase</keyword>
<evidence type="ECO:0000256" key="3">
    <source>
        <dbReference type="ARBA" id="ARBA00022827"/>
    </source>
</evidence>
<dbReference type="EMBL" id="CP065047">
    <property type="protein sequence ID" value="QPI38952.1"/>
    <property type="molecule type" value="Genomic_DNA"/>
</dbReference>
<keyword evidence="4" id="KW-0560">Oxidoreductase</keyword>
<dbReference type="InterPro" id="IPR020946">
    <property type="entry name" value="Flavin_mOase-like"/>
</dbReference>
<dbReference type="Proteomes" id="UP000663583">
    <property type="component" value="Chromosome"/>
</dbReference>
<dbReference type="Proteomes" id="UP000465306">
    <property type="component" value="Unassembled WGS sequence"/>
</dbReference>
<dbReference type="GO" id="GO:0004499">
    <property type="term" value="F:N,N-dimethylaniline monooxygenase activity"/>
    <property type="evidence" value="ECO:0007669"/>
    <property type="project" value="InterPro"/>
</dbReference>
<evidence type="ECO:0000313" key="7">
    <source>
        <dbReference type="Proteomes" id="UP000465306"/>
    </source>
</evidence>
<keyword evidence="3" id="KW-0274">FAD</keyword>
<dbReference type="SUPFAM" id="SSF51905">
    <property type="entry name" value="FAD/NAD(P)-binding domain"/>
    <property type="match status" value="2"/>
</dbReference>
<sequence length="497" mass="55148">MNSNAHTHNHIAVIGAGFGGLAVAIRLQQNGFNDFVVMDRAADIGGVWRDNTYPGAAVDVECQLYSFSSALNPQWRNLFAKQPEIWDYLRDVVQRFGLVPHLLLDCAVDGLDWDPVRQLWRMQTARGERTANHVVIATGALAEPNIPKFPGMERFTGAAFHSARWDHGIDPTGKRIAVIGTGASAGQFIPTLQPAVAHMTVFQRTPAWVIPRRDREISASKQKLLGTLPVLQRLQRLRIYLKRERLLLGFRHPAFQRPAEFLARKHLYAQVADPELRAKLLPDYRLGCKRVLISDDYLSALTKPNVTLVTDGIREITPHGIIDGTGAEHQVDTIVFGTGFRTDRLPLTDRIRGVDGMSMAARWAGNPTAFLGTTVAGFPNCYLINGPNTGLGHTSVLYMYESQAKYVASAIGYARAHSLGAIEPTDKAQESYTAEVDRLSAGTVWSSGGCRSWYLNANGRNTNLWPGGTFRYRRMTRRFDPAHYVLTRRLTSTPASS</sequence>
<evidence type="ECO:0000256" key="2">
    <source>
        <dbReference type="ARBA" id="ARBA00022630"/>
    </source>
</evidence>
<accession>A0AAX1JEW7</accession>
<keyword evidence="2" id="KW-0285">Flavoprotein</keyword>
<evidence type="ECO:0000313" key="6">
    <source>
        <dbReference type="EMBL" id="QPI38952.1"/>
    </source>
</evidence>
<protein>
    <submittedName>
        <fullName evidence="5">Monooxygenase</fullName>
    </submittedName>
    <submittedName>
        <fullName evidence="6">NAD(P)/FAD-dependent oxidoreductase</fullName>
    </submittedName>
</protein>
<dbReference type="AlphaFoldDB" id="A0AAX1JEW7"/>
<comment type="similarity">
    <text evidence="1">Belongs to the FAD-binding monooxygenase family.</text>
</comment>
<dbReference type="KEGG" id="mku:I2456_05440"/>
<evidence type="ECO:0000313" key="8">
    <source>
        <dbReference type="Proteomes" id="UP000663583"/>
    </source>
</evidence>
<dbReference type="InterPro" id="IPR036188">
    <property type="entry name" value="FAD/NAD-bd_sf"/>
</dbReference>
<gene>
    <name evidence="6" type="ORF">I2456_05440</name>
    <name evidence="5" type="ORF">MKUB_06590</name>
</gene>
<dbReference type="EMBL" id="BLKU01000002">
    <property type="protein sequence ID" value="GFG63169.1"/>
    <property type="molecule type" value="Genomic_DNA"/>
</dbReference>
<dbReference type="GO" id="GO:0050661">
    <property type="term" value="F:NADP binding"/>
    <property type="evidence" value="ECO:0007669"/>
    <property type="project" value="InterPro"/>
</dbReference>
<dbReference type="PRINTS" id="PR00411">
    <property type="entry name" value="PNDRDTASEI"/>
</dbReference>
<dbReference type="GO" id="GO:0050660">
    <property type="term" value="F:flavin adenine dinucleotide binding"/>
    <property type="evidence" value="ECO:0007669"/>
    <property type="project" value="InterPro"/>
</dbReference>
<dbReference type="Gene3D" id="3.50.50.60">
    <property type="entry name" value="FAD/NAD(P)-binding domain"/>
    <property type="match status" value="2"/>
</dbReference>
<keyword evidence="7" id="KW-1185">Reference proteome</keyword>
<proteinExistence type="inferred from homology"/>
<reference evidence="5 7" key="1">
    <citation type="journal article" date="2019" name="Emerg. Microbes Infect.">
        <title>Comprehensive subspecies identification of 175 nontuberculous mycobacteria species based on 7547 genomic profiles.</title>
        <authorList>
            <person name="Matsumoto Y."/>
            <person name="Kinjo T."/>
            <person name="Motooka D."/>
            <person name="Nabeya D."/>
            <person name="Jung N."/>
            <person name="Uechi K."/>
            <person name="Horii T."/>
            <person name="Iida T."/>
            <person name="Fujita J."/>
            <person name="Nakamura S."/>
        </authorList>
    </citation>
    <scope>NUCLEOTIDE SEQUENCE [LARGE SCALE GENOMIC DNA]</scope>
    <source>
        <strain evidence="5 7">JCM 13573</strain>
    </source>
</reference>
<evidence type="ECO:0000256" key="1">
    <source>
        <dbReference type="ARBA" id="ARBA00010139"/>
    </source>
</evidence>
<dbReference type="Pfam" id="PF00743">
    <property type="entry name" value="FMO-like"/>
    <property type="match status" value="1"/>
</dbReference>
<dbReference type="RefSeq" id="WP_085073690.1">
    <property type="nucleotide sequence ID" value="NZ_BLKU01000002.1"/>
</dbReference>
<dbReference type="PANTHER" id="PTHR42877">
    <property type="entry name" value="L-ORNITHINE N(5)-MONOOXYGENASE-RELATED"/>
    <property type="match status" value="1"/>
</dbReference>
<organism evidence="6 8">
    <name type="scientific">Mycobacterium kubicae</name>
    <dbReference type="NCBI Taxonomy" id="120959"/>
    <lineage>
        <taxon>Bacteria</taxon>
        <taxon>Bacillati</taxon>
        <taxon>Actinomycetota</taxon>
        <taxon>Actinomycetes</taxon>
        <taxon>Mycobacteriales</taxon>
        <taxon>Mycobacteriaceae</taxon>
        <taxon>Mycobacterium</taxon>
        <taxon>Mycobacterium simiae complex</taxon>
    </lineage>
</organism>
<reference evidence="6" key="3">
    <citation type="submission" date="2020-11" db="EMBL/GenBank/DDBJ databases">
        <title>Intraspecies plasmid and genomic variation of Mycobacterium kubicae revealed by the complete genome sequences of two clinical isolates.</title>
        <authorList>
            <person name="Hendrix J.R."/>
            <person name="Epperson L.E."/>
            <person name="Honda J.R."/>
            <person name="Strong M."/>
        </authorList>
    </citation>
    <scope>NUCLEOTIDE SEQUENCE</scope>
    <source>
        <strain evidence="6">JCM 13573</strain>
    </source>
</reference>
<evidence type="ECO:0000256" key="4">
    <source>
        <dbReference type="ARBA" id="ARBA00023002"/>
    </source>
</evidence>
<evidence type="ECO:0000313" key="5">
    <source>
        <dbReference type="EMBL" id="GFG63169.1"/>
    </source>
</evidence>